<feature type="non-terminal residue" evidence="1">
    <location>
        <position position="141"/>
    </location>
</feature>
<name>A0A8J5N5B8_HOMAM</name>
<keyword evidence="2" id="KW-1185">Reference proteome</keyword>
<dbReference type="Proteomes" id="UP000747542">
    <property type="component" value="Unassembled WGS sequence"/>
</dbReference>
<evidence type="ECO:0000313" key="1">
    <source>
        <dbReference type="EMBL" id="KAG7173617.1"/>
    </source>
</evidence>
<reference evidence="1" key="1">
    <citation type="journal article" date="2021" name="Sci. Adv.">
        <title>The American lobster genome reveals insights on longevity, neural, and immune adaptations.</title>
        <authorList>
            <person name="Polinski J.M."/>
            <person name="Zimin A.V."/>
            <person name="Clark K.F."/>
            <person name="Kohn A.B."/>
            <person name="Sadowski N."/>
            <person name="Timp W."/>
            <person name="Ptitsyn A."/>
            <person name="Khanna P."/>
            <person name="Romanova D.Y."/>
            <person name="Williams P."/>
            <person name="Greenwood S.J."/>
            <person name="Moroz L.L."/>
            <person name="Walt D.R."/>
            <person name="Bodnar A.G."/>
        </authorList>
    </citation>
    <scope>NUCLEOTIDE SEQUENCE</scope>
    <source>
        <strain evidence="1">GMGI-L3</strain>
    </source>
</reference>
<protein>
    <submittedName>
        <fullName evidence="1">Putative olfactory ionotropic receptor IR4-like 29</fullName>
    </submittedName>
</protein>
<comment type="caution">
    <text evidence="1">The sequence shown here is derived from an EMBL/GenBank/DDBJ whole genome shotgun (WGS) entry which is preliminary data.</text>
</comment>
<evidence type="ECO:0000313" key="2">
    <source>
        <dbReference type="Proteomes" id="UP000747542"/>
    </source>
</evidence>
<organism evidence="1 2">
    <name type="scientific">Homarus americanus</name>
    <name type="common">American lobster</name>
    <dbReference type="NCBI Taxonomy" id="6706"/>
    <lineage>
        <taxon>Eukaryota</taxon>
        <taxon>Metazoa</taxon>
        <taxon>Ecdysozoa</taxon>
        <taxon>Arthropoda</taxon>
        <taxon>Crustacea</taxon>
        <taxon>Multicrustacea</taxon>
        <taxon>Malacostraca</taxon>
        <taxon>Eumalacostraca</taxon>
        <taxon>Eucarida</taxon>
        <taxon>Decapoda</taxon>
        <taxon>Pleocyemata</taxon>
        <taxon>Astacidea</taxon>
        <taxon>Nephropoidea</taxon>
        <taxon>Nephropidae</taxon>
        <taxon>Homarus</taxon>
    </lineage>
</organism>
<dbReference type="EMBL" id="JAHLQT010009271">
    <property type="protein sequence ID" value="KAG7173617.1"/>
    <property type="molecule type" value="Genomic_DNA"/>
</dbReference>
<keyword evidence="1" id="KW-0675">Receptor</keyword>
<sequence>QNSNSLDAGPHTSFVSCTSSYQQVSCRICFANRKVEVMASLTPYLLLLAAIVLQATGKVSLPKGENDALTSAGEVVEAVLAATSHPRCSVFLLTDGTTSSVSNKLVTLPGPWGVGVFEVAVDGQDANITQTQLSRVVDEAR</sequence>
<accession>A0A8J5N5B8</accession>
<dbReference type="AlphaFoldDB" id="A0A8J5N5B8"/>
<feature type="non-terminal residue" evidence="1">
    <location>
        <position position="1"/>
    </location>
</feature>
<gene>
    <name evidence="1" type="primary">Ir4-L29</name>
    <name evidence="1" type="ORF">Hamer_G027506</name>
</gene>
<proteinExistence type="predicted"/>